<dbReference type="PANTHER" id="PTHR43760:SF1">
    <property type="entry name" value="ENDORIBONUCLEASE L-PSP_CHORISMATE MUTASE-LIKE DOMAIN-CONTAINING PROTEIN"/>
    <property type="match status" value="1"/>
</dbReference>
<dbReference type="OrthoDB" id="9806350at2"/>
<evidence type="ECO:0000259" key="1">
    <source>
        <dbReference type="Pfam" id="PF14588"/>
    </source>
</evidence>
<dbReference type="Pfam" id="PF14588">
    <property type="entry name" value="YjgF_endoribonc"/>
    <property type="match status" value="1"/>
</dbReference>
<name>A0A1M6N6N3_MALRU</name>
<protein>
    <submittedName>
        <fullName evidence="2">Enamine deaminase RidA, house cleaning of reactive enamine intermediates, YjgF/YER057c/UK114 family</fullName>
    </submittedName>
</protein>
<dbReference type="STRING" id="1122189.SAMN02745165_03519"/>
<proteinExistence type="predicted"/>
<reference evidence="2 3" key="1">
    <citation type="submission" date="2016-11" db="EMBL/GenBank/DDBJ databases">
        <authorList>
            <person name="Jaros S."/>
            <person name="Januszkiewicz K."/>
            <person name="Wedrychowicz H."/>
        </authorList>
    </citation>
    <scope>NUCLEOTIDE SEQUENCE [LARGE SCALE GENOMIC DNA]</scope>
    <source>
        <strain evidence="2 3">DSM 5091</strain>
    </source>
</reference>
<dbReference type="CDD" id="cd02199">
    <property type="entry name" value="YjgF_YER057c_UK114_like_1"/>
    <property type="match status" value="1"/>
</dbReference>
<dbReference type="Proteomes" id="UP000184171">
    <property type="component" value="Unassembled WGS sequence"/>
</dbReference>
<organism evidence="2 3">
    <name type="scientific">Malonomonas rubra DSM 5091</name>
    <dbReference type="NCBI Taxonomy" id="1122189"/>
    <lineage>
        <taxon>Bacteria</taxon>
        <taxon>Pseudomonadati</taxon>
        <taxon>Thermodesulfobacteriota</taxon>
        <taxon>Desulfuromonadia</taxon>
        <taxon>Desulfuromonadales</taxon>
        <taxon>Geopsychrobacteraceae</taxon>
        <taxon>Malonomonas</taxon>
    </lineage>
</organism>
<feature type="domain" description="Endoribonuclease L-PSP/chorismate mutase-like" evidence="1">
    <location>
        <begin position="5"/>
        <end position="138"/>
    </location>
</feature>
<dbReference type="PANTHER" id="PTHR43760">
    <property type="entry name" value="ENDORIBONUCLEASE-RELATED"/>
    <property type="match status" value="1"/>
</dbReference>
<dbReference type="Gene3D" id="3.30.1330.40">
    <property type="entry name" value="RutC-like"/>
    <property type="match status" value="1"/>
</dbReference>
<accession>A0A1M6N6N3</accession>
<evidence type="ECO:0000313" key="3">
    <source>
        <dbReference type="Proteomes" id="UP000184171"/>
    </source>
</evidence>
<dbReference type="SUPFAM" id="SSF55298">
    <property type="entry name" value="YjgF-like"/>
    <property type="match status" value="1"/>
</dbReference>
<sequence length="153" mass="15907">MTPEQKLASLNIDLPSAPLPAGQYRPARLVGNLLYLSGQGPRNADGSFLAGKLGREISVAEGYAAARNAGLQLLSAAKAELGELSRVEAVIKVFGMVHAATGFVDHAQVVNGCSELLVEVFGEAGCHTRSVAGMESLPCGMIVEIEAIFAVKS</sequence>
<dbReference type="InterPro" id="IPR013813">
    <property type="entry name" value="Endoribo_LPSP/chorism_mut-like"/>
</dbReference>
<dbReference type="RefSeq" id="WP_072910037.1">
    <property type="nucleotide sequence ID" value="NZ_FQZT01000025.1"/>
</dbReference>
<dbReference type="InterPro" id="IPR035959">
    <property type="entry name" value="RutC-like_sf"/>
</dbReference>
<evidence type="ECO:0000313" key="2">
    <source>
        <dbReference type="EMBL" id="SHJ91294.1"/>
    </source>
</evidence>
<gene>
    <name evidence="2" type="ORF">SAMN02745165_03519</name>
</gene>
<dbReference type="EMBL" id="FQZT01000025">
    <property type="protein sequence ID" value="SHJ91294.1"/>
    <property type="molecule type" value="Genomic_DNA"/>
</dbReference>
<keyword evidence="3" id="KW-1185">Reference proteome</keyword>
<dbReference type="AlphaFoldDB" id="A0A1M6N6N3"/>